<dbReference type="Gene3D" id="2.30.38.10">
    <property type="entry name" value="Luciferase, Domain 3"/>
    <property type="match status" value="1"/>
</dbReference>
<dbReference type="Pfam" id="PF00501">
    <property type="entry name" value="AMP-binding"/>
    <property type="match status" value="1"/>
</dbReference>
<evidence type="ECO:0000259" key="2">
    <source>
        <dbReference type="Pfam" id="PF00501"/>
    </source>
</evidence>
<dbReference type="STRING" id="395495.Lcho_3655"/>
<proteinExistence type="predicted"/>
<sequence>MSIESTPDLQVPPPGERFNFAQHLIECNAARPDKAAFIDDLGTLSYGALEERVRRVAAGLRALGLKREERVLLLMHDCNDWPVSFLGAMYAGLVPVAVNTLLTADDYAYMLEHSRAQAALVSGALLPALTAAMVKSDHEVQKVIVSRPVAPLHPAEVEFETFLQSQAPLAKPATTARDDAGFWLYSSGSTGRPKGTVHSHANPYWTAELYGKGVLALREDDVCFSAAKLFFAYGLGNGLSFPMSVGATTLLMAERPTPDATFKRWLGQVGGAKPTVFFGAPTGFAGMLASPKLPAQSEVAMRLVSSAGEALPAELGERFKRHFGVDIVDGIGSTEMLHIFLSNRPERVRYGTTGWPVPGYEIALRGEDGGPVPDGEPGDLYIHGPSAAMMYWANQTKTRETFQGGWTKSGDKYVRNADGSYTYSGRSDDMLKVSGIYVSPFEVEATLVQHPAVLEAAVIGVPDAEGLTKTKAFVVLKDGAEASEDELKQFVKDRLAPYKYPRVIEFLRDLPKTATGKIQRFKLREKEATSK</sequence>
<evidence type="ECO:0000313" key="5">
    <source>
        <dbReference type="Proteomes" id="UP000001693"/>
    </source>
</evidence>
<evidence type="ECO:0000259" key="3">
    <source>
        <dbReference type="Pfam" id="PF13193"/>
    </source>
</evidence>
<evidence type="ECO:0000313" key="4">
    <source>
        <dbReference type="EMBL" id="ACB35909.1"/>
    </source>
</evidence>
<dbReference type="EMBL" id="CP001013">
    <property type="protein sequence ID" value="ACB35909.1"/>
    <property type="molecule type" value="Genomic_DNA"/>
</dbReference>
<dbReference type="InterPro" id="IPR000873">
    <property type="entry name" value="AMP-dep_synth/lig_dom"/>
</dbReference>
<dbReference type="SUPFAM" id="SSF56801">
    <property type="entry name" value="Acetyl-CoA synthetase-like"/>
    <property type="match status" value="1"/>
</dbReference>
<feature type="domain" description="AMP-dependent synthetase/ligase" evidence="2">
    <location>
        <begin position="29"/>
        <end position="392"/>
    </location>
</feature>
<reference evidence="4 5" key="1">
    <citation type="submission" date="2008-03" db="EMBL/GenBank/DDBJ databases">
        <title>Complete sequence of Leptothrix cholodnii SP-6.</title>
        <authorList>
            <consortium name="US DOE Joint Genome Institute"/>
            <person name="Copeland A."/>
            <person name="Lucas S."/>
            <person name="Lapidus A."/>
            <person name="Glavina del Rio T."/>
            <person name="Dalin E."/>
            <person name="Tice H."/>
            <person name="Bruce D."/>
            <person name="Goodwin L."/>
            <person name="Pitluck S."/>
            <person name="Chertkov O."/>
            <person name="Brettin T."/>
            <person name="Detter J.C."/>
            <person name="Han C."/>
            <person name="Kuske C.R."/>
            <person name="Schmutz J."/>
            <person name="Larimer F."/>
            <person name="Land M."/>
            <person name="Hauser L."/>
            <person name="Kyrpides N."/>
            <person name="Lykidis A."/>
            <person name="Emerson D."/>
            <person name="Richardson P."/>
        </authorList>
    </citation>
    <scope>NUCLEOTIDE SEQUENCE [LARGE SCALE GENOMIC DNA]</scope>
    <source>
        <strain evidence="5">ATCC 51168 / LMG 8142 / SP-6</strain>
    </source>
</reference>
<dbReference type="NCBIfam" id="TIGR02262">
    <property type="entry name" value="benz_CoA_lig"/>
    <property type="match status" value="1"/>
</dbReference>
<dbReference type="PANTHER" id="PTHR43352:SF1">
    <property type="entry name" value="ANTHRANILATE--COA LIGASE"/>
    <property type="match status" value="1"/>
</dbReference>
<keyword evidence="1 4" id="KW-0436">Ligase</keyword>
<gene>
    <name evidence="4" type="ordered locus">Lcho_3655</name>
</gene>
<dbReference type="PANTHER" id="PTHR43352">
    <property type="entry name" value="ACETYL-COA SYNTHETASE"/>
    <property type="match status" value="1"/>
</dbReference>
<dbReference type="Gene3D" id="3.40.50.12820">
    <property type="match status" value="1"/>
</dbReference>
<dbReference type="InterPro" id="IPR011957">
    <property type="entry name" value="Benz_CoA_lig"/>
</dbReference>
<dbReference type="HOGENOM" id="CLU_000022_59_10_4"/>
<dbReference type="eggNOG" id="COG0365">
    <property type="taxonomic scope" value="Bacteria"/>
</dbReference>
<dbReference type="Pfam" id="PF13193">
    <property type="entry name" value="AMP-binding_C"/>
    <property type="match status" value="1"/>
</dbReference>
<feature type="domain" description="AMP-binding enzyme C-terminal" evidence="3">
    <location>
        <begin position="442"/>
        <end position="517"/>
    </location>
</feature>
<dbReference type="Gene3D" id="3.40.50.980">
    <property type="match status" value="1"/>
</dbReference>
<dbReference type="RefSeq" id="WP_012348656.1">
    <property type="nucleotide sequence ID" value="NC_010524.1"/>
</dbReference>
<organism evidence="4 5">
    <name type="scientific">Leptothrix cholodnii (strain ATCC 51168 / LMG 8142 / SP-6)</name>
    <name type="common">Leptothrix discophora (strain SP-6)</name>
    <dbReference type="NCBI Taxonomy" id="395495"/>
    <lineage>
        <taxon>Bacteria</taxon>
        <taxon>Pseudomonadati</taxon>
        <taxon>Pseudomonadota</taxon>
        <taxon>Betaproteobacteria</taxon>
        <taxon>Burkholderiales</taxon>
        <taxon>Sphaerotilaceae</taxon>
        <taxon>Leptothrix</taxon>
    </lineage>
</organism>
<dbReference type="OrthoDB" id="9766486at2"/>
<dbReference type="GO" id="GO:0016405">
    <property type="term" value="F:CoA-ligase activity"/>
    <property type="evidence" value="ECO:0007669"/>
    <property type="project" value="InterPro"/>
</dbReference>
<accession>B1Y513</accession>
<dbReference type="Gene3D" id="3.30.300.30">
    <property type="match status" value="1"/>
</dbReference>
<evidence type="ECO:0000256" key="1">
    <source>
        <dbReference type="ARBA" id="ARBA00022598"/>
    </source>
</evidence>
<dbReference type="GO" id="GO:0005524">
    <property type="term" value="F:ATP binding"/>
    <property type="evidence" value="ECO:0007669"/>
    <property type="project" value="InterPro"/>
</dbReference>
<dbReference type="InterPro" id="IPR025110">
    <property type="entry name" value="AMP-bd_C"/>
</dbReference>
<dbReference type="CDD" id="cd05959">
    <property type="entry name" value="BCL_4HBCL"/>
    <property type="match status" value="1"/>
</dbReference>
<dbReference type="GO" id="GO:0044550">
    <property type="term" value="P:secondary metabolite biosynthetic process"/>
    <property type="evidence" value="ECO:0007669"/>
    <property type="project" value="TreeGrafter"/>
</dbReference>
<protein>
    <submittedName>
        <fullName evidence="4">Benzoate-CoA ligase family</fullName>
    </submittedName>
</protein>
<keyword evidence="5" id="KW-1185">Reference proteome</keyword>
<dbReference type="KEGG" id="lch:Lcho_3655"/>
<dbReference type="GO" id="GO:0016878">
    <property type="term" value="F:acid-thiol ligase activity"/>
    <property type="evidence" value="ECO:0007669"/>
    <property type="project" value="TreeGrafter"/>
</dbReference>
<dbReference type="InterPro" id="IPR045851">
    <property type="entry name" value="AMP-bd_C_sf"/>
</dbReference>
<dbReference type="Proteomes" id="UP000001693">
    <property type="component" value="Chromosome"/>
</dbReference>
<name>B1Y513_LEPCP</name>
<dbReference type="AlphaFoldDB" id="B1Y513"/>